<gene>
    <name evidence="13" type="primary">rad18 like</name>
</gene>
<dbReference type="GO" id="GO:0008270">
    <property type="term" value="F:zinc ion binding"/>
    <property type="evidence" value="ECO:0007669"/>
    <property type="project" value="UniProtKB-KW"/>
</dbReference>
<dbReference type="GO" id="GO:0045944">
    <property type="term" value="P:positive regulation of transcription by RNA polymerase II"/>
    <property type="evidence" value="ECO:0007669"/>
    <property type="project" value="TreeGrafter"/>
</dbReference>
<dbReference type="InterPro" id="IPR018957">
    <property type="entry name" value="Znf_C3HC4_RING-type"/>
</dbReference>
<dbReference type="PANTHER" id="PTHR13763:SF0">
    <property type="entry name" value="BREAST CANCER TYPE 1 SUSCEPTIBILITY PROTEIN"/>
    <property type="match status" value="1"/>
</dbReference>
<dbReference type="Gene3D" id="3.30.40.10">
    <property type="entry name" value="Zinc/RING finger domain, C3HC4 (zinc finger)"/>
    <property type="match status" value="1"/>
</dbReference>
<dbReference type="PROSITE" id="PS50089">
    <property type="entry name" value="ZF_RING_2"/>
    <property type="match status" value="1"/>
</dbReference>
<evidence type="ECO:0000256" key="10">
    <source>
        <dbReference type="PROSITE-ProRule" id="PRU00175"/>
    </source>
</evidence>
<dbReference type="AlphaFoldDB" id="D7URP8"/>
<comment type="subcellular location">
    <subcellularLocation>
        <location evidence="1">Nucleus</location>
    </subcellularLocation>
</comment>
<keyword evidence="9" id="KW-0131">Cell cycle</keyword>
<dbReference type="InterPro" id="IPR001841">
    <property type="entry name" value="Znf_RING"/>
</dbReference>
<name>D7URP8_DICJA</name>
<dbReference type="InterPro" id="IPR031099">
    <property type="entry name" value="BRCA1-associated"/>
</dbReference>
<keyword evidence="5 10" id="KW-0863">Zinc-finger</keyword>
<keyword evidence="2" id="KW-0479">Metal-binding</keyword>
<evidence type="ECO:0000256" key="11">
    <source>
        <dbReference type="SAM" id="MobiDB-lite"/>
    </source>
</evidence>
<evidence type="ECO:0000256" key="8">
    <source>
        <dbReference type="ARBA" id="ARBA00023242"/>
    </source>
</evidence>
<dbReference type="EMBL" id="AB539538">
    <property type="protein sequence ID" value="BAJ09741.1"/>
    <property type="molecule type" value="mRNA"/>
</dbReference>
<evidence type="ECO:0000256" key="5">
    <source>
        <dbReference type="ARBA" id="ARBA00022771"/>
    </source>
</evidence>
<proteinExistence type="evidence at transcript level"/>
<evidence type="ECO:0000256" key="7">
    <source>
        <dbReference type="ARBA" id="ARBA00023204"/>
    </source>
</evidence>
<dbReference type="SUPFAM" id="SSF57850">
    <property type="entry name" value="RING/U-box"/>
    <property type="match status" value="1"/>
</dbReference>
<accession>D7URP8</accession>
<dbReference type="Pfam" id="PF00097">
    <property type="entry name" value="zf-C3HC4"/>
    <property type="match status" value="1"/>
</dbReference>
<dbReference type="GO" id="GO:0031436">
    <property type="term" value="C:BRCA1-BARD1 complex"/>
    <property type="evidence" value="ECO:0007669"/>
    <property type="project" value="TreeGrafter"/>
</dbReference>
<evidence type="ECO:0000256" key="2">
    <source>
        <dbReference type="ARBA" id="ARBA00022723"/>
    </source>
</evidence>
<organism evidence="13">
    <name type="scientific">Dicyema japonicum</name>
    <name type="common">Dicyemid mesozoan</name>
    <dbReference type="NCBI Taxonomy" id="399803"/>
    <lineage>
        <taxon>Eukaryota</taxon>
        <taxon>Metazoa</taxon>
        <taxon>Spiralia</taxon>
        <taxon>Lophotrochozoa</taxon>
        <taxon>Mesozoa</taxon>
        <taxon>Dicyemida</taxon>
        <taxon>Rhombozoa</taxon>
        <taxon>Dicyemidae</taxon>
        <taxon>Dicyema</taxon>
    </lineage>
</organism>
<dbReference type="GO" id="GO:0070531">
    <property type="term" value="C:BRCA1-A complex"/>
    <property type="evidence" value="ECO:0007669"/>
    <property type="project" value="TreeGrafter"/>
</dbReference>
<evidence type="ECO:0000256" key="1">
    <source>
        <dbReference type="ARBA" id="ARBA00004123"/>
    </source>
</evidence>
<keyword evidence="4" id="KW-0227">DNA damage</keyword>
<evidence type="ECO:0000256" key="3">
    <source>
        <dbReference type="ARBA" id="ARBA00022737"/>
    </source>
</evidence>
<feature type="domain" description="RING-type" evidence="12">
    <location>
        <begin position="17"/>
        <end position="56"/>
    </location>
</feature>
<protein>
    <submittedName>
        <fullName evidence="13">Postreplication repair E3 ubiquitin-protein ligase RAD18 like protein</fullName>
    </submittedName>
</protein>
<dbReference type="PROSITE" id="PS00518">
    <property type="entry name" value="ZF_RING_1"/>
    <property type="match status" value="1"/>
</dbReference>
<keyword evidence="8" id="KW-0539">Nucleus</keyword>
<reference evidence="13" key="1">
    <citation type="submission" date="2009-12" db="EMBL/GenBank/DDBJ databases">
        <title>Distinction of cell types in dicyemid mesozoans (phylum dicyemida) by expression patterns of 16 genes.</title>
        <authorList>
            <person name="Ogino K."/>
            <person name="Tsuneki K."/>
            <person name="Furuya H."/>
        </authorList>
    </citation>
    <scope>NUCLEOTIDE SEQUENCE</scope>
</reference>
<evidence type="ECO:0000259" key="12">
    <source>
        <dbReference type="PROSITE" id="PS50089"/>
    </source>
</evidence>
<evidence type="ECO:0000313" key="13">
    <source>
        <dbReference type="EMBL" id="BAJ09741.1"/>
    </source>
</evidence>
<keyword evidence="6" id="KW-0862">Zinc</keyword>
<dbReference type="InterPro" id="IPR017907">
    <property type="entry name" value="Znf_RING_CS"/>
</dbReference>
<dbReference type="GO" id="GO:0004842">
    <property type="term" value="F:ubiquitin-protein transferase activity"/>
    <property type="evidence" value="ECO:0007669"/>
    <property type="project" value="TreeGrafter"/>
</dbReference>
<sequence>MQSDCPLFRNLKNALKCSICSKIVDNPIVSTKCEHIFCHICISGHINTCVNCPKCNVQFTKNALRKEPMISEIIQIFKNSEDKQPAFKNIPKPRIGNSTEFIYVKYFFKTPNEENIINSENCSNGLLYIPKYVTLDFLKIHIRRHHFLNNHAIKIYYKDYEMNSNSQISNIIESFGLGDELIITFEAKIYPFQELERDANEELKESNVLEREANKEPKGSNVLEREANKEPKESNFKTPEKPLIKKMIKRKKQKKLGDHWKLFRVFSQQKPPRIPNRVYCRCN</sequence>
<evidence type="ECO:0000256" key="6">
    <source>
        <dbReference type="ARBA" id="ARBA00022833"/>
    </source>
</evidence>
<evidence type="ECO:0000256" key="9">
    <source>
        <dbReference type="ARBA" id="ARBA00023306"/>
    </source>
</evidence>
<feature type="region of interest" description="Disordered" evidence="11">
    <location>
        <begin position="210"/>
        <end position="242"/>
    </location>
</feature>
<dbReference type="PANTHER" id="PTHR13763">
    <property type="entry name" value="BREAST CANCER TYPE 1 SUSCEPTIBILITY PROTEIN BRCA1"/>
    <property type="match status" value="1"/>
</dbReference>
<keyword evidence="3" id="KW-0677">Repeat</keyword>
<keyword evidence="7" id="KW-0234">DNA repair</keyword>
<dbReference type="InterPro" id="IPR013083">
    <property type="entry name" value="Znf_RING/FYVE/PHD"/>
</dbReference>
<dbReference type="GO" id="GO:0000724">
    <property type="term" value="P:double-strand break repair via homologous recombination"/>
    <property type="evidence" value="ECO:0007669"/>
    <property type="project" value="TreeGrafter"/>
</dbReference>
<evidence type="ECO:0000256" key="4">
    <source>
        <dbReference type="ARBA" id="ARBA00022763"/>
    </source>
</evidence>